<dbReference type="InterPro" id="IPR036365">
    <property type="entry name" value="PGBD-like_sf"/>
</dbReference>
<dbReference type="Pfam" id="PF01471">
    <property type="entry name" value="PG_binding_1"/>
    <property type="match status" value="1"/>
</dbReference>
<dbReference type="Proteomes" id="UP001212123">
    <property type="component" value="Unassembled WGS sequence"/>
</dbReference>
<evidence type="ECO:0000313" key="2">
    <source>
        <dbReference type="EMBL" id="MDB9487486.1"/>
    </source>
</evidence>
<reference evidence="2 3" key="1">
    <citation type="submission" date="2023-01" db="EMBL/GenBank/DDBJ databases">
        <title>Genomes from the Australian National Cyanobacteria Reference Collection.</title>
        <authorList>
            <person name="Willis A."/>
            <person name="Lee E.M.F."/>
        </authorList>
    </citation>
    <scope>NUCLEOTIDE SEQUENCE [LARGE SCALE GENOMIC DNA]</scope>
    <source>
        <strain evidence="2 3">CS-537/01</strain>
    </source>
</reference>
<keyword evidence="3" id="KW-1185">Reference proteome</keyword>
<dbReference type="Gene3D" id="1.10.101.10">
    <property type="entry name" value="PGBD-like superfamily/PGBD"/>
    <property type="match status" value="1"/>
</dbReference>
<dbReference type="SUPFAM" id="SSF47090">
    <property type="entry name" value="PGBD-like"/>
    <property type="match status" value="1"/>
</dbReference>
<organism evidence="2 3">
    <name type="scientific">Dolichospermum circinale CS-537/01</name>
    <dbReference type="NCBI Taxonomy" id="3021739"/>
    <lineage>
        <taxon>Bacteria</taxon>
        <taxon>Bacillati</taxon>
        <taxon>Cyanobacteriota</taxon>
        <taxon>Cyanophyceae</taxon>
        <taxon>Nostocales</taxon>
        <taxon>Aphanizomenonaceae</taxon>
        <taxon>Dolichospermum</taxon>
        <taxon>Dolichospermum circinale</taxon>
    </lineage>
</organism>
<dbReference type="InterPro" id="IPR002477">
    <property type="entry name" value="Peptidoglycan-bd-like"/>
</dbReference>
<dbReference type="EMBL" id="JAQMTU010000077">
    <property type="protein sequence ID" value="MDB9487486.1"/>
    <property type="molecule type" value="Genomic_DNA"/>
</dbReference>
<proteinExistence type="predicted"/>
<protein>
    <submittedName>
        <fullName evidence="2">Peptidoglycan-binding domain-containing protein</fullName>
    </submittedName>
</protein>
<comment type="caution">
    <text evidence="2">The sequence shown here is derived from an EMBL/GenBank/DDBJ whole genome shotgun (WGS) entry which is preliminary data.</text>
</comment>
<name>A0ABT5A6C2_9CYAN</name>
<sequence length="190" mass="21154">MTEIGLLMMGVFNPRELNIPHFPFNQTLFHLENGVPFTNSQSTQLISPTQITPPEFIQISEPFLTHPLAISFRRNKIFEQITQKQMSVNSSQAQLLLADTGGMDIMGTTDIKLSTRYPTTHKNPMPVISFGSSGISVRVLQKLLVSNGYGIPVDGVFGPITETAVKAFQNRRNLSADGMVGQKTWWELTM</sequence>
<accession>A0ABT5A6C2</accession>
<feature type="domain" description="Peptidoglycan binding-like" evidence="1">
    <location>
        <begin position="136"/>
        <end position="185"/>
    </location>
</feature>
<evidence type="ECO:0000313" key="3">
    <source>
        <dbReference type="Proteomes" id="UP001212123"/>
    </source>
</evidence>
<gene>
    <name evidence="2" type="ORF">PN492_13160</name>
</gene>
<dbReference type="RefSeq" id="WP_271798087.1">
    <property type="nucleotide sequence ID" value="NZ_JAQMTU010000077.1"/>
</dbReference>
<dbReference type="InterPro" id="IPR036366">
    <property type="entry name" value="PGBDSf"/>
</dbReference>
<evidence type="ECO:0000259" key="1">
    <source>
        <dbReference type="Pfam" id="PF01471"/>
    </source>
</evidence>